<keyword evidence="3" id="KW-1185">Reference proteome</keyword>
<evidence type="ECO:0000313" key="3">
    <source>
        <dbReference type="Proteomes" id="UP001205861"/>
    </source>
</evidence>
<dbReference type="Proteomes" id="UP001205861">
    <property type="component" value="Unassembled WGS sequence"/>
</dbReference>
<protein>
    <recommendedName>
        <fullName evidence="4">DUF1640 domain-containing protein</fullName>
    </recommendedName>
</protein>
<keyword evidence="1" id="KW-1133">Transmembrane helix</keyword>
<reference evidence="2 3" key="1">
    <citation type="submission" date="2022-08" db="EMBL/GenBank/DDBJ databases">
        <title>Reclassification of Massilia species as members of the genera Telluria, Duganella, Pseudoduganella, Mokoshia gen. nov. and Zemynaea gen. nov. using orthogonal and non-orthogonal genome-based approaches.</title>
        <authorList>
            <person name="Bowman J.P."/>
        </authorList>
    </citation>
    <scope>NUCLEOTIDE SEQUENCE [LARGE SCALE GENOMIC DNA]</scope>
    <source>
        <strain evidence="2 3">JCM 31607</strain>
    </source>
</reference>
<dbReference type="RefSeq" id="WP_258855714.1">
    <property type="nucleotide sequence ID" value="NZ_JANUGV010000001.1"/>
</dbReference>
<dbReference type="EMBL" id="JANUGV010000001">
    <property type="protein sequence ID" value="MCS0608040.1"/>
    <property type="molecule type" value="Genomic_DNA"/>
</dbReference>
<accession>A0ABT2BIY8</accession>
<gene>
    <name evidence="2" type="ORF">NX773_07680</name>
</gene>
<keyword evidence="1" id="KW-0472">Membrane</keyword>
<evidence type="ECO:0008006" key="4">
    <source>
        <dbReference type="Google" id="ProtNLM"/>
    </source>
</evidence>
<evidence type="ECO:0000256" key="1">
    <source>
        <dbReference type="SAM" id="Phobius"/>
    </source>
</evidence>
<feature type="transmembrane region" description="Helical" evidence="1">
    <location>
        <begin position="50"/>
        <end position="68"/>
    </location>
</feature>
<evidence type="ECO:0000313" key="2">
    <source>
        <dbReference type="EMBL" id="MCS0608040.1"/>
    </source>
</evidence>
<proteinExistence type="predicted"/>
<sequence>MDSFEREQFFNLSSQIADLAKRADLTNQRLAVIESNYATRADVLESRNSLVMWIIGLGLFTQLAPYALKHLFG</sequence>
<organism evidence="2 3">
    <name type="scientific">Massilia solisilvae</name>
    <dbReference type="NCBI Taxonomy" id="1811225"/>
    <lineage>
        <taxon>Bacteria</taxon>
        <taxon>Pseudomonadati</taxon>
        <taxon>Pseudomonadota</taxon>
        <taxon>Betaproteobacteria</taxon>
        <taxon>Burkholderiales</taxon>
        <taxon>Oxalobacteraceae</taxon>
        <taxon>Telluria group</taxon>
        <taxon>Massilia</taxon>
    </lineage>
</organism>
<comment type="caution">
    <text evidence="2">The sequence shown here is derived from an EMBL/GenBank/DDBJ whole genome shotgun (WGS) entry which is preliminary data.</text>
</comment>
<keyword evidence="1" id="KW-0812">Transmembrane</keyword>
<name>A0ABT2BIY8_9BURK</name>